<dbReference type="GO" id="GO:0005739">
    <property type="term" value="C:mitochondrion"/>
    <property type="evidence" value="ECO:0007669"/>
    <property type="project" value="UniProtKB-ARBA"/>
</dbReference>
<dbReference type="Gene3D" id="1.10.3090.10">
    <property type="entry name" value="cca-adding enzyme, domain 2"/>
    <property type="match status" value="1"/>
</dbReference>
<evidence type="ECO:0000256" key="6">
    <source>
        <dbReference type="SAM" id="MobiDB-lite"/>
    </source>
</evidence>
<evidence type="ECO:0000256" key="4">
    <source>
        <dbReference type="ARBA" id="ARBA00022884"/>
    </source>
</evidence>
<keyword evidence="2 5" id="KW-0808">Transferase</keyword>
<evidence type="ECO:0000259" key="8">
    <source>
        <dbReference type="Pfam" id="PF12627"/>
    </source>
</evidence>
<dbReference type="EMBL" id="KB932208">
    <property type="protein sequence ID" value="KCV68724.1"/>
    <property type="molecule type" value="Genomic_DNA"/>
</dbReference>
<dbReference type="InterPro" id="IPR032828">
    <property type="entry name" value="PolyA_RNA-bd"/>
</dbReference>
<dbReference type="InterPro" id="IPR043519">
    <property type="entry name" value="NT_sf"/>
</dbReference>
<dbReference type="GeneID" id="20529737"/>
<dbReference type="RefSeq" id="XP_009497156.1">
    <property type="nucleotide sequence ID" value="XM_009498881.1"/>
</dbReference>
<evidence type="ECO:0000256" key="5">
    <source>
        <dbReference type="RuleBase" id="RU003953"/>
    </source>
</evidence>
<dbReference type="GO" id="GO:0000166">
    <property type="term" value="F:nucleotide binding"/>
    <property type="evidence" value="ECO:0007669"/>
    <property type="project" value="UniProtKB-KW"/>
</dbReference>
<dbReference type="InterPro" id="IPR002646">
    <property type="entry name" value="PolA_pol_head_dom"/>
</dbReference>
<organism evidence="9">
    <name type="scientific">Fonticula alba</name>
    <name type="common">Slime mold</name>
    <dbReference type="NCBI Taxonomy" id="691883"/>
    <lineage>
        <taxon>Eukaryota</taxon>
        <taxon>Rotosphaerida</taxon>
        <taxon>Fonticulaceae</taxon>
        <taxon>Fonticula</taxon>
    </lineage>
</organism>
<dbReference type="Pfam" id="PF12627">
    <property type="entry name" value="PolyA_pol_RNAbd"/>
    <property type="match status" value="1"/>
</dbReference>
<dbReference type="Gene3D" id="3.30.460.10">
    <property type="entry name" value="Beta Polymerase, domain 2"/>
    <property type="match status" value="1"/>
</dbReference>
<dbReference type="AlphaFoldDB" id="A0A058Z349"/>
<dbReference type="SUPFAM" id="SSF81891">
    <property type="entry name" value="Poly A polymerase C-terminal region-like"/>
    <property type="match status" value="1"/>
</dbReference>
<keyword evidence="4 5" id="KW-0694">RNA-binding</keyword>
<keyword evidence="10" id="KW-1185">Reference proteome</keyword>
<dbReference type="PANTHER" id="PTHR13734">
    <property type="entry name" value="TRNA-NUCLEOTIDYLTRANSFERASE"/>
    <property type="match status" value="1"/>
</dbReference>
<feature type="domain" description="Poly A polymerase head" evidence="7">
    <location>
        <begin position="43"/>
        <end position="181"/>
    </location>
</feature>
<feature type="domain" description="tRNA nucleotidyltransferase/poly(A) polymerase RNA and SrmB- binding" evidence="8">
    <location>
        <begin position="209"/>
        <end position="266"/>
    </location>
</feature>
<evidence type="ECO:0000256" key="3">
    <source>
        <dbReference type="ARBA" id="ARBA00022741"/>
    </source>
</evidence>
<evidence type="ECO:0000256" key="1">
    <source>
        <dbReference type="ARBA" id="ARBA00007265"/>
    </source>
</evidence>
<sequence>MSANSLITVPAEFTLAPREARLVTLLEHARQSTFNRDPDGTILRFAGGWVRDKLLGIQSNDIDVVINNMSGEDFAKIVTAYCQANELDISSTAVIKMNPEQSKHLETATVRIFGNWVDFVNLRSELYAENSRIPTITIGTPFEDASRRDITINSLFFNLRDKTIEDFTGRGLFDLEAKLIRTPLDPLVTFTDDPLRMLRTIRFASRLSFTIEPETASFLADPSCHAALSQKISKERIGIEVHKMLCDPHPELAAQYLDKTGLLRVIAVLAGELAANPGLPFDRLYQDTFARPLDGLPENMTPSDLILAFKNISAANLVPQHQPGFVSRVPPPAESKPKKAKGASNEPKRAAAAAAANPSLPKDQDSLADLIPNLPEDAPQRCLYIGYLAAMLLPIRNLPPLPIVPTTGSAATPATEATAAAAAAAAASMSPPAPATSKFGIAPVLPASISRTNRVIRDLLKLPHRDANSVCVVIRSIPLWEPYLARFVGPDTSPDAAPSVACHDLPSTAGGDLVRHELGERIRAAGPLWHVSLQLTILLATFPAAGLPGGQADHDAWLATARALAQRAFSHISQLGLEEAHLFRPLLNGHQIASIPGIRMGPLIGHLLNLLMGWQLEHPNATADQAHEWLTASLPELLLVAERAREMAAVAKK</sequence>
<accession>A0A058Z349</accession>
<name>A0A058Z349_FONAL</name>
<dbReference type="SUPFAM" id="SSF81301">
    <property type="entry name" value="Nucleotidyltransferase"/>
    <property type="match status" value="1"/>
</dbReference>
<protein>
    <recommendedName>
        <fullName evidence="11">Poly A polymerase head domain-containing protein</fullName>
    </recommendedName>
</protein>
<dbReference type="GO" id="GO:0003723">
    <property type="term" value="F:RNA binding"/>
    <property type="evidence" value="ECO:0007669"/>
    <property type="project" value="UniProtKB-KW"/>
</dbReference>
<evidence type="ECO:0000259" key="7">
    <source>
        <dbReference type="Pfam" id="PF01743"/>
    </source>
</evidence>
<proteinExistence type="inferred from homology"/>
<evidence type="ECO:0000313" key="9">
    <source>
        <dbReference type="EMBL" id="KCV68724.1"/>
    </source>
</evidence>
<dbReference type="PANTHER" id="PTHR13734:SF5">
    <property type="entry name" value="CCA TRNA NUCLEOTIDYLTRANSFERASE, MITOCHONDRIAL"/>
    <property type="match status" value="1"/>
</dbReference>
<reference evidence="9" key="1">
    <citation type="submission" date="2013-04" db="EMBL/GenBank/DDBJ databases">
        <title>The Genome Sequence of Fonticula alba ATCC 38817.</title>
        <authorList>
            <consortium name="The Broad Institute Genomics Platform"/>
            <person name="Russ C."/>
            <person name="Cuomo C."/>
            <person name="Burger G."/>
            <person name="Gray M.W."/>
            <person name="Holland P.W.H."/>
            <person name="King N."/>
            <person name="Lang F.B.F."/>
            <person name="Roger A.J."/>
            <person name="Ruiz-Trillo I."/>
            <person name="Brown M."/>
            <person name="Walker B."/>
            <person name="Young S."/>
            <person name="Zeng Q."/>
            <person name="Gargeya S."/>
            <person name="Fitzgerald M."/>
            <person name="Haas B."/>
            <person name="Abouelleil A."/>
            <person name="Allen A.W."/>
            <person name="Alvarado L."/>
            <person name="Arachchi H.M."/>
            <person name="Berlin A.M."/>
            <person name="Chapman S.B."/>
            <person name="Gainer-Dewar J."/>
            <person name="Goldberg J."/>
            <person name="Griggs A."/>
            <person name="Gujja S."/>
            <person name="Hansen M."/>
            <person name="Howarth C."/>
            <person name="Imamovic A."/>
            <person name="Ireland A."/>
            <person name="Larimer J."/>
            <person name="McCowan C."/>
            <person name="Murphy C."/>
            <person name="Pearson M."/>
            <person name="Poon T.W."/>
            <person name="Priest M."/>
            <person name="Roberts A."/>
            <person name="Saif S."/>
            <person name="Shea T."/>
            <person name="Sisk P."/>
            <person name="Sykes S."/>
            <person name="Wortman J."/>
            <person name="Nusbaum C."/>
            <person name="Birren B."/>
        </authorList>
    </citation>
    <scope>NUCLEOTIDE SEQUENCE [LARGE SCALE GENOMIC DNA]</scope>
    <source>
        <strain evidence="9">ATCC 38817</strain>
    </source>
</reference>
<dbReference type="GO" id="GO:0052927">
    <property type="term" value="F:CC tRNA cytidylyltransferase activity"/>
    <property type="evidence" value="ECO:0007669"/>
    <property type="project" value="TreeGrafter"/>
</dbReference>
<feature type="region of interest" description="Disordered" evidence="6">
    <location>
        <begin position="323"/>
        <end position="372"/>
    </location>
</feature>
<dbReference type="GO" id="GO:0052929">
    <property type="term" value="F:ATP:3'-cytidine-cytidine-tRNA adenylyltransferase activity"/>
    <property type="evidence" value="ECO:0007669"/>
    <property type="project" value="TreeGrafter"/>
</dbReference>
<dbReference type="eggNOG" id="KOG2159">
    <property type="taxonomic scope" value="Eukaryota"/>
</dbReference>
<dbReference type="FunFam" id="3.30.460.10:FF:000019">
    <property type="entry name" value="tRNA nucleotidyltransferase cca2"/>
    <property type="match status" value="1"/>
</dbReference>
<comment type="similarity">
    <text evidence="1 5">Belongs to the tRNA nucleotidyltransferase/poly(A) polymerase family.</text>
</comment>
<dbReference type="Proteomes" id="UP000030693">
    <property type="component" value="Unassembled WGS sequence"/>
</dbReference>
<keyword evidence="3" id="KW-0547">Nucleotide-binding</keyword>
<evidence type="ECO:0000313" key="10">
    <source>
        <dbReference type="Proteomes" id="UP000030693"/>
    </source>
</evidence>
<dbReference type="OrthoDB" id="445712at2759"/>
<evidence type="ECO:0008006" key="11">
    <source>
        <dbReference type="Google" id="ProtNLM"/>
    </source>
</evidence>
<dbReference type="STRING" id="691883.A0A058Z349"/>
<dbReference type="GO" id="GO:0001680">
    <property type="term" value="P:tRNA 3'-terminal CCA addition"/>
    <property type="evidence" value="ECO:0007669"/>
    <property type="project" value="TreeGrafter"/>
</dbReference>
<evidence type="ECO:0000256" key="2">
    <source>
        <dbReference type="ARBA" id="ARBA00022679"/>
    </source>
</evidence>
<gene>
    <name evidence="9" type="ORF">H696_05012</name>
</gene>
<dbReference type="Pfam" id="PF01743">
    <property type="entry name" value="PolyA_pol"/>
    <property type="match status" value="1"/>
</dbReference>
<dbReference type="CDD" id="cd05398">
    <property type="entry name" value="NT_ClassII-CCAase"/>
    <property type="match status" value="1"/>
</dbReference>